<evidence type="ECO:0000259" key="23">
    <source>
        <dbReference type="PROSITE" id="PS50023"/>
    </source>
</evidence>
<dbReference type="SMART" id="SM00228">
    <property type="entry name" value="PDZ"/>
    <property type="match status" value="1"/>
</dbReference>
<evidence type="ECO:0000256" key="21">
    <source>
        <dbReference type="PROSITE-ProRule" id="PRU10141"/>
    </source>
</evidence>
<keyword evidence="16" id="KW-0539">Nucleus</keyword>
<dbReference type="Gene3D" id="2.10.110.10">
    <property type="entry name" value="Cysteine Rich Protein"/>
    <property type="match status" value="2"/>
</dbReference>
<evidence type="ECO:0000256" key="10">
    <source>
        <dbReference type="ARBA" id="ARBA00022741"/>
    </source>
</evidence>
<evidence type="ECO:0000256" key="12">
    <source>
        <dbReference type="ARBA" id="ARBA00022833"/>
    </source>
</evidence>
<gene>
    <name evidence="25" type="primary">LOC112267047</name>
</gene>
<comment type="catalytic activity">
    <reaction evidence="19">
        <text>L-seryl-[protein] + ATP = O-phospho-L-seryl-[protein] + ADP + H(+)</text>
        <dbReference type="Rhea" id="RHEA:17989"/>
        <dbReference type="Rhea" id="RHEA-COMP:9863"/>
        <dbReference type="Rhea" id="RHEA-COMP:11604"/>
        <dbReference type="ChEBI" id="CHEBI:15378"/>
        <dbReference type="ChEBI" id="CHEBI:29999"/>
        <dbReference type="ChEBI" id="CHEBI:30616"/>
        <dbReference type="ChEBI" id="CHEBI:83421"/>
        <dbReference type="ChEBI" id="CHEBI:456216"/>
        <dbReference type="EC" id="2.7.11.1"/>
    </reaction>
    <physiologicalReaction direction="left-to-right" evidence="19">
        <dbReference type="Rhea" id="RHEA:17990"/>
    </physiologicalReaction>
</comment>
<feature type="binding site" evidence="21">
    <location>
        <position position="363"/>
    </location>
    <ligand>
        <name>ATP</name>
        <dbReference type="ChEBI" id="CHEBI:30616"/>
    </ligand>
</feature>
<reference evidence="25" key="2">
    <citation type="submission" date="2025-08" db="UniProtKB">
        <authorList>
            <consortium name="Ensembl"/>
        </authorList>
    </citation>
    <scope>IDENTIFICATION</scope>
</reference>
<evidence type="ECO:0000256" key="1">
    <source>
        <dbReference type="ARBA" id="ARBA00004123"/>
    </source>
</evidence>
<keyword evidence="10 21" id="KW-0547">Nucleotide-binding</keyword>
<keyword evidence="7" id="KW-0808">Transferase</keyword>
<dbReference type="PANTHER" id="PTHR46485:SF7">
    <property type="entry name" value="LIM DOMAIN KINASE 1"/>
    <property type="match status" value="1"/>
</dbReference>
<sequence>MRLMLFCCNWKDERMGEEEAGRSLPVCAGCRQRIYDEQYLQALNNDWHTVCFRCCQCSASLSHWYYQKEGRLFCKKDYWAKFGELCHGCNDPITTGLIMVAGEQKYHPECFTCLNCRAFIGDGDTYALVERSKLYCGHCYYQTIVTPVSLSDSPCSRIPHTVTLVSIPASTDGRRGISVKSVSNCLSLFSHSFSRVDSELISPDVKNSIHVGDRILEINGTPIRNVPLDEIDLLIQETSRLLQLTIDDPVRLMIYFSSSVPSFCFSFSPPLTPFFYLSLPLSPSLSRRSYSIDKSPCSSNAASPLSQRKDINRSESLRVVSNSRMHRIFRPSDLIHGEVLGKGCFGQAIKVTHRETGEVMVMKELIRFDDETQRSFLKEVKVMRCLEHPNVLKFIGVLYKDKRLNFIAEYIKGGTLREIIKKMSYLHSMNIIHRDLNSYNCLVRENNSVVVADFGLARLMVEDKIQDKSLLQKKPDRRKRYTVVGNPYWMAPEMIHGKSYDEKVDIFSFGIMLCEIIGRVNADPDYLPRAHDFGLNVTGFLEHFCPPDCPPAFFPMAVLCCDLDAEKRPAFTKLEEWLENLKMHLEIRLPVVSELDALHKAFWGNHTAPTMACTALRSENGLPPHPETPE</sequence>
<dbReference type="Ensembl" id="ENSOTST00005171578.1">
    <property type="protein sequence ID" value="ENSOTSP00005155597.1"/>
    <property type="gene ID" value="ENSOTSG00005006475.2"/>
</dbReference>
<evidence type="ECO:0000259" key="24">
    <source>
        <dbReference type="PROSITE" id="PS50106"/>
    </source>
</evidence>
<evidence type="ECO:0000256" key="11">
    <source>
        <dbReference type="ARBA" id="ARBA00022777"/>
    </source>
</evidence>
<keyword evidence="26" id="KW-1185">Reference proteome</keyword>
<dbReference type="InterPro" id="IPR050940">
    <property type="entry name" value="Actin_reg-Ser/Thr_kinase"/>
</dbReference>
<feature type="domain" description="LIM zinc-binding" evidence="23">
    <location>
        <begin position="25"/>
        <end position="84"/>
    </location>
</feature>
<dbReference type="PANTHER" id="PTHR46485">
    <property type="entry name" value="LIM DOMAIN KINASE 1"/>
    <property type="match status" value="1"/>
</dbReference>
<dbReference type="GeneTree" id="ENSGT00940000156345"/>
<evidence type="ECO:0000256" key="2">
    <source>
        <dbReference type="ARBA" id="ARBA00004245"/>
    </source>
</evidence>
<dbReference type="Pfam" id="PF00069">
    <property type="entry name" value="Pkinase"/>
    <property type="match status" value="1"/>
</dbReference>
<dbReference type="Gene3D" id="2.30.42.10">
    <property type="match status" value="1"/>
</dbReference>
<evidence type="ECO:0000256" key="9">
    <source>
        <dbReference type="ARBA" id="ARBA00022737"/>
    </source>
</evidence>
<evidence type="ECO:0000256" key="13">
    <source>
        <dbReference type="ARBA" id="ARBA00022840"/>
    </source>
</evidence>
<dbReference type="InterPro" id="IPR036034">
    <property type="entry name" value="PDZ_sf"/>
</dbReference>
<dbReference type="AlphaFoldDB" id="A0AAZ3SR39"/>
<evidence type="ECO:0000256" key="17">
    <source>
        <dbReference type="ARBA" id="ARBA00040667"/>
    </source>
</evidence>
<evidence type="ECO:0000256" key="20">
    <source>
        <dbReference type="PROSITE-ProRule" id="PRU00125"/>
    </source>
</evidence>
<dbReference type="CDD" id="cd09464">
    <property type="entry name" value="LIM2_LIMK1"/>
    <property type="match status" value="1"/>
</dbReference>
<keyword evidence="13 21" id="KW-0067">ATP-binding</keyword>
<dbReference type="Pfam" id="PF00595">
    <property type="entry name" value="PDZ"/>
    <property type="match status" value="1"/>
</dbReference>
<dbReference type="GO" id="GO:0043005">
    <property type="term" value="C:neuron projection"/>
    <property type="evidence" value="ECO:0007669"/>
    <property type="project" value="TreeGrafter"/>
</dbReference>
<dbReference type="GO" id="GO:0005524">
    <property type="term" value="F:ATP binding"/>
    <property type="evidence" value="ECO:0007669"/>
    <property type="project" value="UniProtKB-UniRule"/>
</dbReference>
<name>A0AAZ3SR39_ONCTS</name>
<protein>
    <recommendedName>
        <fullName evidence="17">LIM domain kinase 1</fullName>
        <ecNumber evidence="4">2.7.11.1</ecNumber>
    </recommendedName>
</protein>
<reference evidence="26" key="1">
    <citation type="journal article" date="2018" name="PLoS ONE">
        <title>Chinook salmon (Oncorhynchus tshawytscha) genome and transcriptome.</title>
        <authorList>
            <person name="Christensen K.A."/>
            <person name="Leong J.S."/>
            <person name="Sakhrani D."/>
            <person name="Biagi C.A."/>
            <person name="Minkley D.R."/>
            <person name="Withler R.E."/>
            <person name="Rondeau E.B."/>
            <person name="Koop B.F."/>
            <person name="Devlin R.H."/>
        </authorList>
    </citation>
    <scope>NUCLEOTIDE SEQUENCE [LARGE SCALE GENOMIC DNA]</scope>
</reference>
<dbReference type="SMART" id="SM00132">
    <property type="entry name" value="LIM"/>
    <property type="match status" value="2"/>
</dbReference>
<evidence type="ECO:0000256" key="5">
    <source>
        <dbReference type="ARBA" id="ARBA00022490"/>
    </source>
</evidence>
<dbReference type="GO" id="GO:0005856">
    <property type="term" value="C:cytoskeleton"/>
    <property type="evidence" value="ECO:0007669"/>
    <property type="project" value="UniProtKB-SubCell"/>
</dbReference>
<dbReference type="PROSITE" id="PS00478">
    <property type="entry name" value="LIM_DOMAIN_1"/>
    <property type="match status" value="2"/>
</dbReference>
<evidence type="ECO:0000256" key="4">
    <source>
        <dbReference type="ARBA" id="ARBA00012513"/>
    </source>
</evidence>
<evidence type="ECO:0000256" key="14">
    <source>
        <dbReference type="ARBA" id="ARBA00023038"/>
    </source>
</evidence>
<dbReference type="GO" id="GO:0005737">
    <property type="term" value="C:cytoplasm"/>
    <property type="evidence" value="ECO:0007669"/>
    <property type="project" value="TreeGrafter"/>
</dbReference>
<dbReference type="PROSITE" id="PS50023">
    <property type="entry name" value="LIM_DOMAIN_2"/>
    <property type="match status" value="2"/>
</dbReference>
<keyword evidence="9" id="KW-0677">Repeat</keyword>
<evidence type="ECO:0000256" key="16">
    <source>
        <dbReference type="ARBA" id="ARBA00023242"/>
    </source>
</evidence>
<reference evidence="25" key="3">
    <citation type="submission" date="2025-09" db="UniProtKB">
        <authorList>
            <consortium name="Ensembl"/>
        </authorList>
    </citation>
    <scope>IDENTIFICATION</scope>
</reference>
<dbReference type="PROSITE" id="PS00107">
    <property type="entry name" value="PROTEIN_KINASE_ATP"/>
    <property type="match status" value="1"/>
</dbReference>
<dbReference type="InterPro" id="IPR001478">
    <property type="entry name" value="PDZ"/>
</dbReference>
<comment type="catalytic activity">
    <reaction evidence="18">
        <text>L-threonyl-[protein] + ATP = O-phospho-L-threonyl-[protein] + ADP + H(+)</text>
        <dbReference type="Rhea" id="RHEA:46608"/>
        <dbReference type="Rhea" id="RHEA-COMP:11060"/>
        <dbReference type="Rhea" id="RHEA-COMP:11605"/>
        <dbReference type="ChEBI" id="CHEBI:15378"/>
        <dbReference type="ChEBI" id="CHEBI:30013"/>
        <dbReference type="ChEBI" id="CHEBI:30616"/>
        <dbReference type="ChEBI" id="CHEBI:61977"/>
        <dbReference type="ChEBI" id="CHEBI:456216"/>
        <dbReference type="EC" id="2.7.11.1"/>
    </reaction>
    <physiologicalReaction direction="left-to-right" evidence="18">
        <dbReference type="Rhea" id="RHEA:46609"/>
    </physiologicalReaction>
</comment>
<dbReference type="SUPFAM" id="SSF57716">
    <property type="entry name" value="Glucocorticoid receptor-like (DNA-binding domain)"/>
    <property type="match status" value="3"/>
</dbReference>
<keyword evidence="8 20" id="KW-0479">Metal-binding</keyword>
<evidence type="ECO:0000256" key="7">
    <source>
        <dbReference type="ARBA" id="ARBA00022679"/>
    </source>
</evidence>
<keyword evidence="12 20" id="KW-0862">Zinc</keyword>
<accession>A0AAZ3SR39</accession>
<dbReference type="SUPFAM" id="SSF56112">
    <property type="entry name" value="Protein kinase-like (PK-like)"/>
    <property type="match status" value="1"/>
</dbReference>
<dbReference type="FunFam" id="3.30.200.20:FF:000038">
    <property type="entry name" value="LIM domain kinase 2"/>
    <property type="match status" value="1"/>
</dbReference>
<evidence type="ECO:0000256" key="18">
    <source>
        <dbReference type="ARBA" id="ARBA00048659"/>
    </source>
</evidence>
<keyword evidence="6" id="KW-0723">Serine/threonine-protein kinase</keyword>
<dbReference type="CDD" id="cd09462">
    <property type="entry name" value="LIM1_LIMK1"/>
    <property type="match status" value="1"/>
</dbReference>
<evidence type="ECO:0000313" key="26">
    <source>
        <dbReference type="Proteomes" id="UP000694402"/>
    </source>
</evidence>
<keyword evidence="11" id="KW-0418">Kinase</keyword>
<dbReference type="GO" id="GO:0046872">
    <property type="term" value="F:metal ion binding"/>
    <property type="evidence" value="ECO:0007669"/>
    <property type="project" value="UniProtKB-KW"/>
</dbReference>
<evidence type="ECO:0000313" key="25">
    <source>
        <dbReference type="Ensembl" id="ENSOTSP00005155597.1"/>
    </source>
</evidence>
<dbReference type="FunFam" id="2.10.110.10:FF:000082">
    <property type="entry name" value="LIM domain kinase 1"/>
    <property type="match status" value="1"/>
</dbReference>
<dbReference type="FunFam" id="2.10.110.10:FF:000083">
    <property type="entry name" value="LIM domain kinase 1"/>
    <property type="match status" value="1"/>
</dbReference>
<feature type="domain" description="LIM zinc-binding" evidence="23">
    <location>
        <begin position="85"/>
        <end position="146"/>
    </location>
</feature>
<dbReference type="Proteomes" id="UP000694402">
    <property type="component" value="Unassembled WGS sequence"/>
</dbReference>
<dbReference type="GO" id="GO:0030036">
    <property type="term" value="P:actin cytoskeleton organization"/>
    <property type="evidence" value="ECO:0007669"/>
    <property type="project" value="TreeGrafter"/>
</dbReference>
<dbReference type="Gene3D" id="3.30.200.20">
    <property type="entry name" value="Phosphorylase Kinase, domain 1"/>
    <property type="match status" value="1"/>
</dbReference>
<organism evidence="25 26">
    <name type="scientific">Oncorhynchus tshawytscha</name>
    <name type="common">Chinook salmon</name>
    <name type="synonym">Salmo tshawytscha</name>
    <dbReference type="NCBI Taxonomy" id="74940"/>
    <lineage>
        <taxon>Eukaryota</taxon>
        <taxon>Metazoa</taxon>
        <taxon>Chordata</taxon>
        <taxon>Craniata</taxon>
        <taxon>Vertebrata</taxon>
        <taxon>Euteleostomi</taxon>
        <taxon>Actinopterygii</taxon>
        <taxon>Neopterygii</taxon>
        <taxon>Teleostei</taxon>
        <taxon>Protacanthopterygii</taxon>
        <taxon>Salmoniformes</taxon>
        <taxon>Salmonidae</taxon>
        <taxon>Salmoninae</taxon>
        <taxon>Oncorhynchus</taxon>
    </lineage>
</organism>
<feature type="domain" description="PDZ" evidence="24">
    <location>
        <begin position="164"/>
        <end position="250"/>
    </location>
</feature>
<dbReference type="InterPro" id="IPR011009">
    <property type="entry name" value="Kinase-like_dom_sf"/>
</dbReference>
<evidence type="ECO:0000256" key="15">
    <source>
        <dbReference type="ARBA" id="ARBA00023212"/>
    </source>
</evidence>
<dbReference type="GO" id="GO:0051496">
    <property type="term" value="P:positive regulation of stress fiber assembly"/>
    <property type="evidence" value="ECO:0007669"/>
    <property type="project" value="TreeGrafter"/>
</dbReference>
<dbReference type="PROSITE" id="PS50011">
    <property type="entry name" value="PROTEIN_KINASE_DOM"/>
    <property type="match status" value="1"/>
</dbReference>
<dbReference type="SUPFAM" id="SSF50156">
    <property type="entry name" value="PDZ domain-like"/>
    <property type="match status" value="1"/>
</dbReference>
<dbReference type="Gene3D" id="1.10.510.10">
    <property type="entry name" value="Transferase(Phosphotransferase) domain 1"/>
    <property type="match status" value="1"/>
</dbReference>
<dbReference type="PROSITE" id="PS50106">
    <property type="entry name" value="PDZ"/>
    <property type="match status" value="1"/>
</dbReference>
<dbReference type="InterPro" id="IPR017441">
    <property type="entry name" value="Protein_kinase_ATP_BS"/>
</dbReference>
<keyword evidence="5" id="KW-0963">Cytoplasm</keyword>
<evidence type="ECO:0000256" key="19">
    <source>
        <dbReference type="ARBA" id="ARBA00048977"/>
    </source>
</evidence>
<comment type="similarity">
    <text evidence="3">Belongs to the protein kinase superfamily. TKL Ser/Thr protein kinase family.</text>
</comment>
<dbReference type="GO" id="GO:0004674">
    <property type="term" value="F:protein serine/threonine kinase activity"/>
    <property type="evidence" value="ECO:0007669"/>
    <property type="project" value="UniProtKB-KW"/>
</dbReference>
<evidence type="ECO:0000256" key="6">
    <source>
        <dbReference type="ARBA" id="ARBA00022527"/>
    </source>
</evidence>
<evidence type="ECO:0000259" key="22">
    <source>
        <dbReference type="PROSITE" id="PS50011"/>
    </source>
</evidence>
<proteinExistence type="inferred from homology"/>
<dbReference type="EC" id="2.7.11.1" evidence="4"/>
<dbReference type="GO" id="GO:0005634">
    <property type="term" value="C:nucleus"/>
    <property type="evidence" value="ECO:0007669"/>
    <property type="project" value="UniProtKB-SubCell"/>
</dbReference>
<evidence type="ECO:0000256" key="3">
    <source>
        <dbReference type="ARBA" id="ARBA00005843"/>
    </source>
</evidence>
<comment type="subcellular location">
    <subcellularLocation>
        <location evidence="2">Cytoplasm</location>
        <location evidence="2">Cytoskeleton</location>
    </subcellularLocation>
    <subcellularLocation>
        <location evidence="1">Nucleus</location>
    </subcellularLocation>
</comment>
<evidence type="ECO:0000256" key="8">
    <source>
        <dbReference type="ARBA" id="ARBA00022723"/>
    </source>
</evidence>
<keyword evidence="15" id="KW-0206">Cytoskeleton</keyword>
<dbReference type="CDD" id="cd06754">
    <property type="entry name" value="PDZ_LIMK-like"/>
    <property type="match status" value="1"/>
</dbReference>
<dbReference type="InterPro" id="IPR000719">
    <property type="entry name" value="Prot_kinase_dom"/>
</dbReference>
<feature type="domain" description="Protein kinase" evidence="22">
    <location>
        <begin position="334"/>
        <end position="578"/>
    </location>
</feature>
<dbReference type="Pfam" id="PF00412">
    <property type="entry name" value="LIM"/>
    <property type="match status" value="2"/>
</dbReference>
<keyword evidence="14 20" id="KW-0440">LIM domain</keyword>
<dbReference type="InterPro" id="IPR001781">
    <property type="entry name" value="Znf_LIM"/>
</dbReference>